<evidence type="ECO:0000313" key="1">
    <source>
        <dbReference type="EMBL" id="OMO98233.1"/>
    </source>
</evidence>
<accession>A0A1R3JTN4</accession>
<reference evidence="2" key="1">
    <citation type="submission" date="2013-09" db="EMBL/GenBank/DDBJ databases">
        <title>Corchorus olitorius genome sequencing.</title>
        <authorList>
            <person name="Alam M."/>
            <person name="Haque M.S."/>
            <person name="Islam M.S."/>
            <person name="Emdad E.M."/>
            <person name="Islam M.M."/>
            <person name="Ahmed B."/>
            <person name="Halim A."/>
            <person name="Hossen Q.M.M."/>
            <person name="Hossain M.Z."/>
            <person name="Ahmed R."/>
            <person name="Khan M.M."/>
            <person name="Islam R."/>
            <person name="Rashid M.M."/>
            <person name="Khan S.A."/>
            <person name="Rahman M.S."/>
            <person name="Alam M."/>
            <person name="Yahiya A.S."/>
            <person name="Khan M.S."/>
            <person name="Azam M.S."/>
            <person name="Haque T."/>
            <person name="Lashkar M.Z.H."/>
            <person name="Akhand A.I."/>
            <person name="Morshed G."/>
            <person name="Roy S."/>
            <person name="Uddin K.S."/>
            <person name="Rabeya T."/>
            <person name="Hossain A.S."/>
            <person name="Chowdhury A."/>
            <person name="Snigdha A.R."/>
            <person name="Mortoza M.S."/>
            <person name="Matin S.A."/>
            <person name="Hoque S.M.E."/>
            <person name="Islam M.K."/>
            <person name="Roy D.K."/>
            <person name="Haider R."/>
            <person name="Moosa M.M."/>
            <person name="Elias S.M."/>
            <person name="Hasan A.M."/>
            <person name="Jahan S."/>
            <person name="Shafiuddin M."/>
            <person name="Mahmood N."/>
            <person name="Shommy N.S."/>
        </authorList>
    </citation>
    <scope>NUCLEOTIDE SEQUENCE [LARGE SCALE GENOMIC DNA]</scope>
    <source>
        <strain evidence="2">cv. O-4</strain>
    </source>
</reference>
<dbReference type="AlphaFoldDB" id="A0A1R3JTN4"/>
<sequence length="77" mass="8549">MMDSQLFSNISLGGHCGTADRNDAEDQPQAKSRLSSAFVKVNSRTSHSLALLEGCCSSQSNVVWFSCRVMYRVKRTF</sequence>
<comment type="caution">
    <text evidence="1">The sequence shown here is derived from an EMBL/GenBank/DDBJ whole genome shotgun (WGS) entry which is preliminary data.</text>
</comment>
<organism evidence="1 2">
    <name type="scientific">Corchorus olitorius</name>
    <dbReference type="NCBI Taxonomy" id="93759"/>
    <lineage>
        <taxon>Eukaryota</taxon>
        <taxon>Viridiplantae</taxon>
        <taxon>Streptophyta</taxon>
        <taxon>Embryophyta</taxon>
        <taxon>Tracheophyta</taxon>
        <taxon>Spermatophyta</taxon>
        <taxon>Magnoliopsida</taxon>
        <taxon>eudicotyledons</taxon>
        <taxon>Gunneridae</taxon>
        <taxon>Pentapetalae</taxon>
        <taxon>rosids</taxon>
        <taxon>malvids</taxon>
        <taxon>Malvales</taxon>
        <taxon>Malvaceae</taxon>
        <taxon>Grewioideae</taxon>
        <taxon>Apeibeae</taxon>
        <taxon>Corchorus</taxon>
    </lineage>
</organism>
<proteinExistence type="predicted"/>
<gene>
    <name evidence="1" type="ORF">COLO4_14055</name>
</gene>
<protein>
    <submittedName>
        <fullName evidence="1">Uncharacterized protein</fullName>
    </submittedName>
</protein>
<name>A0A1R3JTN4_9ROSI</name>
<dbReference type="EMBL" id="AWUE01015369">
    <property type="protein sequence ID" value="OMO98233.1"/>
    <property type="molecule type" value="Genomic_DNA"/>
</dbReference>
<keyword evidence="2" id="KW-1185">Reference proteome</keyword>
<dbReference type="Proteomes" id="UP000187203">
    <property type="component" value="Unassembled WGS sequence"/>
</dbReference>
<evidence type="ECO:0000313" key="2">
    <source>
        <dbReference type="Proteomes" id="UP000187203"/>
    </source>
</evidence>